<reference evidence="1" key="1">
    <citation type="submission" date="2024-09" db="EMBL/GenBank/DDBJ databases">
        <authorList>
            <person name="Liu J."/>
        </authorList>
    </citation>
    <scope>NUCLEOTIDE SEQUENCE</scope>
    <source>
        <strain evidence="1">NBU2967</strain>
    </source>
</reference>
<sequence length="235" mass="26522">MGKLLFTILIFFSCSKSGDQMVSFEKPDNFEVERPTYSYLALGDSYTVGESVTSKSSFPKQLEKSLEASLRIKVQTQILAKTGWRTDNLLDAIETADLKTSYDFVTLLIGVNNQYQDIPFARYEKEFPELLSHAIKLANGNSAKVIVVSIPDWGFTPFGKNRDRQKISAEIDLYNSFAKKVAEDSQVHFINITDISREGLERPELVANDGLHPSKEAYKLFVERIGPIISPRLKD</sequence>
<gene>
    <name evidence="1" type="ORF">ACEZ3G_09015</name>
</gene>
<dbReference type="EC" id="3.1.-.-" evidence="1"/>
<evidence type="ECO:0000313" key="2">
    <source>
        <dbReference type="Proteomes" id="UP001595191"/>
    </source>
</evidence>
<name>A0ACC7LKN9_9FLAO</name>
<dbReference type="EMBL" id="JBHFPV010000001">
    <property type="protein sequence ID" value="MFH6603614.1"/>
    <property type="molecule type" value="Genomic_DNA"/>
</dbReference>
<accession>A0ACC7LKN9</accession>
<comment type="caution">
    <text evidence="1">The sequence shown here is derived from an EMBL/GenBank/DDBJ whole genome shotgun (WGS) entry which is preliminary data.</text>
</comment>
<keyword evidence="2" id="KW-1185">Reference proteome</keyword>
<keyword evidence="1" id="KW-0378">Hydrolase</keyword>
<protein>
    <submittedName>
        <fullName evidence="1">SGNH/GDSL hydrolase family protein</fullName>
        <ecNumber evidence="1">3.1.-.-</ecNumber>
    </submittedName>
</protein>
<organism evidence="1 2">
    <name type="scientific">Meishania litoralis</name>
    <dbReference type="NCBI Taxonomy" id="3434685"/>
    <lineage>
        <taxon>Bacteria</taxon>
        <taxon>Pseudomonadati</taxon>
        <taxon>Bacteroidota</taxon>
        <taxon>Flavobacteriia</taxon>
        <taxon>Flavobacteriales</taxon>
        <taxon>Flavobacteriaceae</taxon>
        <taxon>Meishania</taxon>
    </lineage>
</organism>
<dbReference type="Proteomes" id="UP001595191">
    <property type="component" value="Unassembled WGS sequence"/>
</dbReference>
<evidence type="ECO:0000313" key="1">
    <source>
        <dbReference type="EMBL" id="MFH6603614.1"/>
    </source>
</evidence>
<proteinExistence type="predicted"/>